<keyword evidence="5" id="KW-0175">Coiled coil</keyword>
<sequence length="139" mass="15893">MSSLSMLGNEQADATEEVTWEDQSRINAFSKYNKRLEDIEELLTDRKTEREQLDDLSMELELADEDAPVLYALIRLYKLGDAFVSISLEKAQEQIEADVESLDSAIEELKSAADDCEKNMSELKVHLKSKFKDSINLDR</sequence>
<dbReference type="SUPFAM" id="SSF46579">
    <property type="entry name" value="Prefoldin"/>
    <property type="match status" value="1"/>
</dbReference>
<gene>
    <name evidence="7" type="ORF">E3Q22_01700</name>
</gene>
<dbReference type="FunFam" id="1.10.287.370:FF:000005">
    <property type="entry name" value="Prefoldin subunit 4"/>
    <property type="match status" value="1"/>
</dbReference>
<dbReference type="PIRSF" id="PIRSF016477">
    <property type="entry name" value="Prefoldin_subunit_4"/>
    <property type="match status" value="1"/>
</dbReference>
<dbReference type="PANTHER" id="PTHR21100">
    <property type="entry name" value="PREFOLDIN SUBUNIT 4"/>
    <property type="match status" value="1"/>
</dbReference>
<evidence type="ECO:0000256" key="5">
    <source>
        <dbReference type="SAM" id="Coils"/>
    </source>
</evidence>
<dbReference type="AlphaFoldDB" id="A0A4T0MCS7"/>
<dbReference type="GO" id="GO:0006457">
    <property type="term" value="P:protein folding"/>
    <property type="evidence" value="ECO:0007669"/>
    <property type="project" value="UniProtKB-UniRule"/>
</dbReference>
<dbReference type="CDD" id="cd23165">
    <property type="entry name" value="Prefoldin_4"/>
    <property type="match status" value="1"/>
</dbReference>
<dbReference type="InterPro" id="IPR009053">
    <property type="entry name" value="Prefoldin"/>
</dbReference>
<reference evidence="7 8" key="1">
    <citation type="submission" date="2019-03" db="EMBL/GenBank/DDBJ databases">
        <title>Sequencing 25 genomes of Wallemia mellicola.</title>
        <authorList>
            <person name="Gostincar C."/>
        </authorList>
    </citation>
    <scope>NUCLEOTIDE SEQUENCE [LARGE SCALE GENOMIC DNA]</scope>
    <source>
        <strain evidence="7 8">EXF-6152</strain>
    </source>
</reference>
<name>A0A4T0MCS7_9BASI</name>
<evidence type="ECO:0000256" key="3">
    <source>
        <dbReference type="ARBA" id="ARBA00024667"/>
    </source>
</evidence>
<dbReference type="Pfam" id="PF01920">
    <property type="entry name" value="Prefoldin_2"/>
    <property type="match status" value="1"/>
</dbReference>
<evidence type="ECO:0000313" key="8">
    <source>
        <dbReference type="Proteomes" id="UP000310685"/>
    </source>
</evidence>
<evidence type="ECO:0000256" key="4">
    <source>
        <dbReference type="PIRNR" id="PIRNR016477"/>
    </source>
</evidence>
<accession>A0A4T0MCS7</accession>
<keyword evidence="2 4" id="KW-0143">Chaperone</keyword>
<dbReference type="PANTHER" id="PTHR21100:SF9">
    <property type="entry name" value="PREFOLDIN SUBUNIT 4"/>
    <property type="match status" value="1"/>
</dbReference>
<evidence type="ECO:0000256" key="2">
    <source>
        <dbReference type="ARBA" id="ARBA00023186"/>
    </source>
</evidence>
<comment type="caution">
    <text evidence="7">The sequence shown here is derived from an EMBL/GenBank/DDBJ whole genome shotgun (WGS) entry which is preliminary data.</text>
</comment>
<dbReference type="GO" id="GO:0051082">
    <property type="term" value="F:unfolded protein binding"/>
    <property type="evidence" value="ECO:0007669"/>
    <property type="project" value="InterPro"/>
</dbReference>
<dbReference type="GO" id="GO:0016272">
    <property type="term" value="C:prefoldin complex"/>
    <property type="evidence" value="ECO:0007669"/>
    <property type="project" value="UniProtKB-UniRule"/>
</dbReference>
<proteinExistence type="inferred from homology"/>
<feature type="coiled-coil region" evidence="5">
    <location>
        <begin position="36"/>
        <end position="126"/>
    </location>
</feature>
<comment type="function">
    <text evidence="3 4">Binds specifically to cytosolic chaperonin (c-CPN) and transfers target proteins to it. Binds to nascent polypeptide chain and promotes folding in an environment in which there are many competing pathways for nonnative proteins.</text>
</comment>
<dbReference type="EMBL" id="SPRC01000013">
    <property type="protein sequence ID" value="TIB80890.1"/>
    <property type="molecule type" value="Genomic_DNA"/>
</dbReference>
<comment type="subunit">
    <text evidence="4">Heterohexamer of two PFD-alpha type and four PFD-beta type subunits.</text>
</comment>
<dbReference type="InterPro" id="IPR002777">
    <property type="entry name" value="PFD_beta-like"/>
</dbReference>
<evidence type="ECO:0000256" key="6">
    <source>
        <dbReference type="SAM" id="MobiDB-lite"/>
    </source>
</evidence>
<dbReference type="GO" id="GO:0005737">
    <property type="term" value="C:cytoplasm"/>
    <property type="evidence" value="ECO:0007669"/>
    <property type="project" value="UniProtKB-ARBA"/>
</dbReference>
<protein>
    <recommendedName>
        <fullName evidence="4">Prefoldin subunit 4</fullName>
    </recommendedName>
</protein>
<dbReference type="InterPro" id="IPR016661">
    <property type="entry name" value="PFDN4"/>
</dbReference>
<comment type="similarity">
    <text evidence="1 4">Belongs to the prefoldin subunit beta family.</text>
</comment>
<dbReference type="Gene3D" id="1.10.287.370">
    <property type="match status" value="1"/>
</dbReference>
<evidence type="ECO:0000313" key="7">
    <source>
        <dbReference type="EMBL" id="TIB80890.1"/>
    </source>
</evidence>
<organism evidence="7 8">
    <name type="scientific">Wallemia mellicola</name>
    <dbReference type="NCBI Taxonomy" id="1708541"/>
    <lineage>
        <taxon>Eukaryota</taxon>
        <taxon>Fungi</taxon>
        <taxon>Dikarya</taxon>
        <taxon>Basidiomycota</taxon>
        <taxon>Wallemiomycotina</taxon>
        <taxon>Wallemiomycetes</taxon>
        <taxon>Wallemiales</taxon>
        <taxon>Wallemiaceae</taxon>
        <taxon>Wallemia</taxon>
    </lineage>
</organism>
<evidence type="ECO:0000256" key="1">
    <source>
        <dbReference type="ARBA" id="ARBA00008045"/>
    </source>
</evidence>
<dbReference type="Proteomes" id="UP000310685">
    <property type="component" value="Unassembled WGS sequence"/>
</dbReference>
<feature type="region of interest" description="Disordered" evidence="6">
    <location>
        <begin position="1"/>
        <end position="20"/>
    </location>
</feature>